<name>A0A0B7GU01_TREPH</name>
<organism evidence="1 2">
    <name type="scientific">Treponema phagedenis</name>
    <dbReference type="NCBI Taxonomy" id="162"/>
    <lineage>
        <taxon>Bacteria</taxon>
        <taxon>Pseudomonadati</taxon>
        <taxon>Spirochaetota</taxon>
        <taxon>Spirochaetia</taxon>
        <taxon>Spirochaetales</taxon>
        <taxon>Treponemataceae</taxon>
        <taxon>Treponema</taxon>
    </lineage>
</organism>
<proteinExistence type="predicted"/>
<dbReference type="EMBL" id="CDNC01000023">
    <property type="protein sequence ID" value="CEM62124.1"/>
    <property type="molecule type" value="Genomic_DNA"/>
</dbReference>
<dbReference type="Proteomes" id="UP000042527">
    <property type="component" value="Unassembled WGS sequence"/>
</dbReference>
<evidence type="ECO:0000313" key="2">
    <source>
        <dbReference type="Proteomes" id="UP000042527"/>
    </source>
</evidence>
<keyword evidence="2" id="KW-1185">Reference proteome</keyword>
<protein>
    <submittedName>
        <fullName evidence="1">Uncharacterized protein</fullName>
    </submittedName>
</protein>
<gene>
    <name evidence="1" type="ORF">TPHV1_30019</name>
</gene>
<accession>A0A0B7GU01</accession>
<evidence type="ECO:0000313" key="1">
    <source>
        <dbReference type="EMBL" id="CEM62124.1"/>
    </source>
</evidence>
<sequence length="46" mass="5482">MSIHTKKIHSCINYNDRCGIRIFSSDTYKKTLGYNFLSLYCKIYLE</sequence>
<dbReference type="AlphaFoldDB" id="A0A0B7GU01"/>
<reference evidence="2" key="1">
    <citation type="submission" date="2015-01" db="EMBL/GenBank/DDBJ databases">
        <authorList>
            <person name="Manzoor Shahid"/>
            <person name="Zubair Saima"/>
        </authorList>
    </citation>
    <scope>NUCLEOTIDE SEQUENCE [LARGE SCALE GENOMIC DNA]</scope>
    <source>
        <strain evidence="2">V1</strain>
    </source>
</reference>